<proteinExistence type="predicted"/>
<dbReference type="EMBL" id="VDFN01000001">
    <property type="protein sequence ID" value="MQS43901.1"/>
    <property type="molecule type" value="Genomic_DNA"/>
</dbReference>
<dbReference type="PANTHER" id="PTHR35841">
    <property type="entry name" value="PHOSPHONATES-BINDING PERIPLASMIC PROTEIN"/>
    <property type="match status" value="1"/>
</dbReference>
<dbReference type="EMBL" id="VDFM01000003">
    <property type="protein sequence ID" value="MQS52112.1"/>
    <property type="molecule type" value="Genomic_DNA"/>
</dbReference>
<protein>
    <submittedName>
        <fullName evidence="2">Phosphonate ABC transporter substrate-binding protein</fullName>
    </submittedName>
</protein>
<evidence type="ECO:0000313" key="1">
    <source>
        <dbReference type="EMBL" id="MQS43901.1"/>
    </source>
</evidence>
<keyword evidence="4" id="KW-1185">Reference proteome</keyword>
<organism evidence="2 3">
    <name type="scientific">Companilactobacillus mishanensis</name>
    <dbReference type="NCBI Taxonomy" id="2486008"/>
    <lineage>
        <taxon>Bacteria</taxon>
        <taxon>Bacillati</taxon>
        <taxon>Bacillota</taxon>
        <taxon>Bacilli</taxon>
        <taxon>Lactobacillales</taxon>
        <taxon>Lactobacillaceae</taxon>
        <taxon>Companilactobacillus</taxon>
    </lineage>
</organism>
<comment type="caution">
    <text evidence="2">The sequence shown here is derived from an EMBL/GenBank/DDBJ whole genome shotgun (WGS) entry which is preliminary data.</text>
</comment>
<name>A0A5P0ZGF8_9LACO</name>
<gene>
    <name evidence="2" type="ORF">FHL02_03655</name>
    <name evidence="1" type="ORF">FHL03_00215</name>
</gene>
<dbReference type="Proteomes" id="UP000436655">
    <property type="component" value="Unassembled WGS sequence"/>
</dbReference>
<reference evidence="1" key="2">
    <citation type="submission" date="2019-05" db="EMBL/GenBank/DDBJ databases">
        <authorList>
            <person name="Schuster J.A."/>
            <person name="Ehrmann M.A."/>
        </authorList>
    </citation>
    <scope>NUCLEOTIDE SEQUENCE</scope>
    <source>
        <strain evidence="1">TMW 1.2098</strain>
    </source>
</reference>
<accession>A0A5P0ZGF8</accession>
<reference evidence="3 4" key="1">
    <citation type="journal article" date="2019" name="Syst. Appl. Microbiol.">
        <title>Polyphasic characterization of two novel Lactobacillus spp. isolated from blown salami packages: Description of Lactobacillus halodurans sp. nov. and Lactobacillus salsicarnum sp. nov.</title>
        <authorList>
            <person name="Schuster J.A."/>
            <person name="Klingl A."/>
            <person name="Vogel R.F."/>
            <person name="Ehrmann M.A."/>
        </authorList>
    </citation>
    <scope>NUCLEOTIDE SEQUENCE [LARGE SCALE GENOMIC DNA]</scope>
    <source>
        <strain evidence="1 4">TMW 1.2098</strain>
        <strain evidence="2 3">TMW 1.2118</strain>
    </source>
</reference>
<dbReference type="Proteomes" id="UP000380386">
    <property type="component" value="Unassembled WGS sequence"/>
</dbReference>
<dbReference type="AlphaFoldDB" id="A0A5P0ZGF8"/>
<dbReference type="Gene3D" id="3.40.190.10">
    <property type="entry name" value="Periplasmic binding protein-like II"/>
    <property type="match status" value="2"/>
</dbReference>
<evidence type="ECO:0000313" key="2">
    <source>
        <dbReference type="EMBL" id="MQS52112.1"/>
    </source>
</evidence>
<dbReference type="PANTHER" id="PTHR35841:SF1">
    <property type="entry name" value="PHOSPHONATES-BINDING PERIPLASMIC PROTEIN"/>
    <property type="match status" value="1"/>
</dbReference>
<dbReference type="Pfam" id="PF12974">
    <property type="entry name" value="Phosphonate-bd"/>
    <property type="match status" value="1"/>
</dbReference>
<sequence>MMAKSIKVGAVVYAPQVTVVWGIIAKYFKSEGMDLENVFFKNYRDQTQALIKGEIDVAWNSPLAHVEAMIKSDNKCGYSYMRDTDLDRTSCFLARNDSGIKDFADFKGKTIGFGAIDSPQARLIPIETLKEHNLISGKDYVEKTFDVDVGLDGDHEGGEVDALAALKDGSVDISVTTDNNRIKWTQDGTIDDQKIVVAGHTGLYDHCIFTTKPNFDPDTKAEWERILSKMDYNNPEHKEMMDLEGLKKWVPGRTKGFHLLEQAVDYLNFFDQKQTND</sequence>
<evidence type="ECO:0000313" key="3">
    <source>
        <dbReference type="Proteomes" id="UP000380386"/>
    </source>
</evidence>
<evidence type="ECO:0000313" key="4">
    <source>
        <dbReference type="Proteomes" id="UP000436655"/>
    </source>
</evidence>
<dbReference type="SUPFAM" id="SSF53850">
    <property type="entry name" value="Periplasmic binding protein-like II"/>
    <property type="match status" value="1"/>
</dbReference>